<dbReference type="OrthoDB" id="3747638at2"/>
<dbReference type="InterPro" id="IPR036388">
    <property type="entry name" value="WH-like_DNA-bd_sf"/>
</dbReference>
<dbReference type="SUPFAM" id="SSF88946">
    <property type="entry name" value="Sigma2 domain of RNA polymerase sigma factors"/>
    <property type="match status" value="1"/>
</dbReference>
<dbReference type="InterPro" id="IPR013324">
    <property type="entry name" value="RNA_pol_sigma_r3/r4-like"/>
</dbReference>
<dbReference type="Gene3D" id="1.10.1740.10">
    <property type="match status" value="1"/>
</dbReference>
<dbReference type="InterPro" id="IPR007627">
    <property type="entry name" value="RNA_pol_sigma70_r2"/>
</dbReference>
<evidence type="ECO:0000313" key="10">
    <source>
        <dbReference type="Proteomes" id="UP000222106"/>
    </source>
</evidence>
<dbReference type="CDD" id="cd06171">
    <property type="entry name" value="Sigma70_r4"/>
    <property type="match status" value="1"/>
</dbReference>
<dbReference type="Pfam" id="PF04545">
    <property type="entry name" value="Sigma70_r4"/>
    <property type="match status" value="1"/>
</dbReference>
<evidence type="ECO:0000256" key="6">
    <source>
        <dbReference type="RuleBase" id="RU000716"/>
    </source>
</evidence>
<dbReference type="SUPFAM" id="SSF88659">
    <property type="entry name" value="Sigma3 and sigma4 domains of RNA polymerase sigma factors"/>
    <property type="match status" value="1"/>
</dbReference>
<evidence type="ECO:0000256" key="1">
    <source>
        <dbReference type="ARBA" id="ARBA00010641"/>
    </source>
</evidence>
<reference evidence="9 10" key="1">
    <citation type="submission" date="2017-10" db="EMBL/GenBank/DDBJ databases">
        <title>Sequencing the genomes of 1000 actinobacteria strains.</title>
        <authorList>
            <person name="Klenk H.-P."/>
        </authorList>
    </citation>
    <scope>NUCLEOTIDE SEQUENCE [LARGE SCALE GENOMIC DNA]</scope>
    <source>
        <strain evidence="9 10">DSM 21838</strain>
    </source>
</reference>
<dbReference type="AlphaFoldDB" id="A0A2A9ELN5"/>
<dbReference type="GO" id="GO:0003677">
    <property type="term" value="F:DNA binding"/>
    <property type="evidence" value="ECO:0007669"/>
    <property type="project" value="UniProtKB-KW"/>
</dbReference>
<dbReference type="NCBIfam" id="TIGR02937">
    <property type="entry name" value="sigma70-ECF"/>
    <property type="match status" value="1"/>
</dbReference>
<comment type="caution">
    <text evidence="9">The sequence shown here is derived from an EMBL/GenBank/DDBJ whole genome shotgun (WGS) entry which is preliminary data.</text>
</comment>
<feature type="domain" description="RNA polymerase sigma-70 region 2" evidence="7">
    <location>
        <begin position="46"/>
        <end position="114"/>
    </location>
</feature>
<keyword evidence="5 6" id="KW-0804">Transcription</keyword>
<dbReference type="Pfam" id="PF04542">
    <property type="entry name" value="Sigma70_r2"/>
    <property type="match status" value="1"/>
</dbReference>
<dbReference type="InterPro" id="IPR039425">
    <property type="entry name" value="RNA_pol_sigma-70-like"/>
</dbReference>
<evidence type="ECO:0000256" key="4">
    <source>
        <dbReference type="ARBA" id="ARBA00023125"/>
    </source>
</evidence>
<dbReference type="GO" id="GO:0016987">
    <property type="term" value="F:sigma factor activity"/>
    <property type="evidence" value="ECO:0007669"/>
    <property type="project" value="UniProtKB-KW"/>
</dbReference>
<keyword evidence="3 6" id="KW-0731">Sigma factor</keyword>
<evidence type="ECO:0000259" key="8">
    <source>
        <dbReference type="Pfam" id="PF04545"/>
    </source>
</evidence>
<comment type="similarity">
    <text evidence="1 6">Belongs to the sigma-70 factor family. ECF subfamily.</text>
</comment>
<dbReference type="GO" id="GO:0006352">
    <property type="term" value="P:DNA-templated transcription initiation"/>
    <property type="evidence" value="ECO:0007669"/>
    <property type="project" value="InterPro"/>
</dbReference>
<keyword evidence="10" id="KW-1185">Reference proteome</keyword>
<evidence type="ECO:0000259" key="7">
    <source>
        <dbReference type="Pfam" id="PF04542"/>
    </source>
</evidence>
<name>A0A2A9ELN5_9MICO</name>
<dbReference type="Proteomes" id="UP000222106">
    <property type="component" value="Unassembled WGS sequence"/>
</dbReference>
<sequence>MGNLPITAVGLPAAARPREVGVDDDESRLALEAAFRAGRPEAVRELYDRWSPLVYTIARRSLGSVADAEDVTQQVFVAAWRGRAGFDPVRAPLQAWLVGITRNTVADAHARRARELRAADAATRTAEEVAPPADDPTRVVEQVVVADALGDLGEPQGEIMRLAFFDELTHVEIAERVGLPLGTVKSHIRRSLGRLRTRLEVADVAS</sequence>
<evidence type="ECO:0000256" key="5">
    <source>
        <dbReference type="ARBA" id="ARBA00023163"/>
    </source>
</evidence>
<dbReference type="RefSeq" id="WP_098483289.1">
    <property type="nucleotide sequence ID" value="NZ_PDJI01000004.1"/>
</dbReference>
<evidence type="ECO:0000256" key="3">
    <source>
        <dbReference type="ARBA" id="ARBA00023082"/>
    </source>
</evidence>
<dbReference type="PANTHER" id="PTHR43133:SF62">
    <property type="entry name" value="RNA POLYMERASE SIGMA FACTOR SIGZ"/>
    <property type="match status" value="1"/>
</dbReference>
<dbReference type="PROSITE" id="PS01063">
    <property type="entry name" value="SIGMA70_ECF"/>
    <property type="match status" value="1"/>
</dbReference>
<keyword evidence="2 6" id="KW-0805">Transcription regulation</keyword>
<accession>A0A2A9ELN5</accession>
<evidence type="ECO:0000313" key="9">
    <source>
        <dbReference type="EMBL" id="PFG39129.1"/>
    </source>
</evidence>
<evidence type="ECO:0000256" key="2">
    <source>
        <dbReference type="ARBA" id="ARBA00023015"/>
    </source>
</evidence>
<dbReference type="InterPro" id="IPR000838">
    <property type="entry name" value="RNA_pol_sigma70_ECF_CS"/>
</dbReference>
<dbReference type="PANTHER" id="PTHR43133">
    <property type="entry name" value="RNA POLYMERASE ECF-TYPE SIGMA FACTO"/>
    <property type="match status" value="1"/>
</dbReference>
<dbReference type="InterPro" id="IPR007630">
    <property type="entry name" value="RNA_pol_sigma70_r4"/>
</dbReference>
<dbReference type="Gene3D" id="1.10.10.10">
    <property type="entry name" value="Winged helix-like DNA-binding domain superfamily/Winged helix DNA-binding domain"/>
    <property type="match status" value="1"/>
</dbReference>
<feature type="domain" description="RNA polymerase sigma-70 region 4" evidence="8">
    <location>
        <begin position="148"/>
        <end position="196"/>
    </location>
</feature>
<gene>
    <name evidence="9" type="ORF">ATJ97_1624</name>
</gene>
<dbReference type="InterPro" id="IPR013325">
    <property type="entry name" value="RNA_pol_sigma_r2"/>
</dbReference>
<dbReference type="EMBL" id="PDJI01000004">
    <property type="protein sequence ID" value="PFG39129.1"/>
    <property type="molecule type" value="Genomic_DNA"/>
</dbReference>
<organism evidence="9 10">
    <name type="scientific">Georgenia soli</name>
    <dbReference type="NCBI Taxonomy" id="638953"/>
    <lineage>
        <taxon>Bacteria</taxon>
        <taxon>Bacillati</taxon>
        <taxon>Actinomycetota</taxon>
        <taxon>Actinomycetes</taxon>
        <taxon>Micrococcales</taxon>
        <taxon>Bogoriellaceae</taxon>
        <taxon>Georgenia</taxon>
    </lineage>
</organism>
<proteinExistence type="inferred from homology"/>
<protein>
    <recommendedName>
        <fullName evidence="6">RNA polymerase sigma factor</fullName>
    </recommendedName>
</protein>
<dbReference type="InterPro" id="IPR014284">
    <property type="entry name" value="RNA_pol_sigma-70_dom"/>
</dbReference>
<keyword evidence="4 6" id="KW-0238">DNA-binding</keyword>